<keyword evidence="3" id="KW-1185">Reference proteome</keyword>
<feature type="compositionally biased region" description="Low complexity" evidence="1">
    <location>
        <begin position="78"/>
        <end position="95"/>
    </location>
</feature>
<evidence type="ECO:0000313" key="2">
    <source>
        <dbReference type="EMBL" id="KWV59741.1"/>
    </source>
</evidence>
<feature type="region of interest" description="Disordered" evidence="1">
    <location>
        <begin position="1"/>
        <end position="24"/>
    </location>
</feature>
<organism evidence="2 3">
    <name type="scientific">Bradyrhizobium macuxiense</name>
    <dbReference type="NCBI Taxonomy" id="1755647"/>
    <lineage>
        <taxon>Bacteria</taxon>
        <taxon>Pseudomonadati</taxon>
        <taxon>Pseudomonadota</taxon>
        <taxon>Alphaproteobacteria</taxon>
        <taxon>Hyphomicrobiales</taxon>
        <taxon>Nitrobacteraceae</taxon>
        <taxon>Bradyrhizobium</taxon>
    </lineage>
</organism>
<dbReference type="EMBL" id="LNCU01000026">
    <property type="protein sequence ID" value="KWV59741.1"/>
    <property type="molecule type" value="Genomic_DNA"/>
</dbReference>
<proteinExistence type="predicted"/>
<evidence type="ECO:0000313" key="3">
    <source>
        <dbReference type="Proteomes" id="UP000057737"/>
    </source>
</evidence>
<dbReference type="AlphaFoldDB" id="A0A109K2P5"/>
<dbReference type="Proteomes" id="UP000057737">
    <property type="component" value="Unassembled WGS sequence"/>
</dbReference>
<protein>
    <submittedName>
        <fullName evidence="2">Uncharacterized protein</fullName>
    </submittedName>
</protein>
<feature type="compositionally biased region" description="Gly residues" evidence="1">
    <location>
        <begin position="96"/>
        <end position="117"/>
    </location>
</feature>
<name>A0A109K2P5_9BRAD</name>
<reference evidence="2 3" key="1">
    <citation type="submission" date="2015-11" db="EMBL/GenBank/DDBJ databases">
        <title>Draft Genome Sequence of the Strain BR 10303 (Bradyrhizobium sp.) isolated from nodules of Centrolobium paraense.</title>
        <authorList>
            <person name="Zelli J.E."/>
            <person name="Simoes-Araujo J.L."/>
            <person name="Barauna A.C."/>
            <person name="Silva K."/>
        </authorList>
    </citation>
    <scope>NUCLEOTIDE SEQUENCE [LARGE SCALE GENOMIC DNA]</scope>
    <source>
        <strain evidence="2 3">BR 10303</strain>
    </source>
</reference>
<sequence length="117" mass="11318">MSRVAQIENTSASVGKYGDGDEWDDGLDVTVGGASFVAYVIKRASSNRNGRRRGPAGSGANNSTSDPGGDSEGFGWLSSSSDSDHSNSCSAEGSSGDAGGGGDCGGGGDSGGDGSGD</sequence>
<evidence type="ECO:0000256" key="1">
    <source>
        <dbReference type="SAM" id="MobiDB-lite"/>
    </source>
</evidence>
<feature type="region of interest" description="Disordered" evidence="1">
    <location>
        <begin position="43"/>
        <end position="117"/>
    </location>
</feature>
<gene>
    <name evidence="2" type="ORF">AS156_30410</name>
</gene>
<comment type="caution">
    <text evidence="2">The sequence shown here is derived from an EMBL/GenBank/DDBJ whole genome shotgun (WGS) entry which is preliminary data.</text>
</comment>
<accession>A0A109K2P5</accession>